<gene>
    <name evidence="3" type="ORF">POCULU_LOCUS4074</name>
</gene>
<keyword evidence="2" id="KW-0175">Coiled coil</keyword>
<dbReference type="EMBL" id="CAJVPJ010000501">
    <property type="protein sequence ID" value="CAG8531325.1"/>
    <property type="molecule type" value="Genomic_DNA"/>
</dbReference>
<accession>A0A9N9AHQ4</accession>
<comment type="subcellular location">
    <subcellularLocation>
        <location evidence="1">Nucleus</location>
    </subcellularLocation>
    <subcellularLocation>
        <location evidence="1">Chromosome</location>
        <location evidence="1">Centromere</location>
        <location evidence="1">Kinetochore</location>
    </subcellularLocation>
</comment>
<comment type="subunit">
    <text evidence="1">Component of the NDC80 complex.</text>
</comment>
<dbReference type="GO" id="GO:0051301">
    <property type="term" value="P:cell division"/>
    <property type="evidence" value="ECO:0007669"/>
    <property type="project" value="UniProtKB-UniRule"/>
</dbReference>
<keyword evidence="4" id="KW-1185">Reference proteome</keyword>
<name>A0A9N9AHQ4_9GLOM</name>
<evidence type="ECO:0000313" key="4">
    <source>
        <dbReference type="Proteomes" id="UP000789572"/>
    </source>
</evidence>
<comment type="function">
    <text evidence="1">Acts as a component of the essential kinetochore-associated NDC80 complex, which is required for chromosome segregation and spindle checkpoint activity.</text>
</comment>
<proteinExistence type="inferred from homology"/>
<comment type="caution">
    <text evidence="3">The sequence shown here is derived from an EMBL/GenBank/DDBJ whole genome shotgun (WGS) entry which is preliminary data.</text>
</comment>
<evidence type="ECO:0000256" key="2">
    <source>
        <dbReference type="SAM" id="Coils"/>
    </source>
</evidence>
<dbReference type="Pfam" id="PF08286">
    <property type="entry name" value="Spc24"/>
    <property type="match status" value="1"/>
</dbReference>
<dbReference type="GO" id="GO:0000776">
    <property type="term" value="C:kinetochore"/>
    <property type="evidence" value="ECO:0007669"/>
    <property type="project" value="UniProtKB-KW"/>
</dbReference>
<evidence type="ECO:0000256" key="1">
    <source>
        <dbReference type="RuleBase" id="RU368011"/>
    </source>
</evidence>
<feature type="coiled-coil region" evidence="2">
    <location>
        <begin position="15"/>
        <end position="42"/>
    </location>
</feature>
<protein>
    <recommendedName>
        <fullName evidence="1">Kinetochore protein Spc24</fullName>
    </recommendedName>
</protein>
<keyword evidence="1" id="KW-0995">Kinetochore</keyword>
<evidence type="ECO:0000313" key="3">
    <source>
        <dbReference type="EMBL" id="CAG8531325.1"/>
    </source>
</evidence>
<reference evidence="3" key="1">
    <citation type="submission" date="2021-06" db="EMBL/GenBank/DDBJ databases">
        <authorList>
            <person name="Kallberg Y."/>
            <person name="Tangrot J."/>
            <person name="Rosling A."/>
        </authorList>
    </citation>
    <scope>NUCLEOTIDE SEQUENCE</scope>
    <source>
        <strain evidence="3">IA702</strain>
    </source>
</reference>
<keyword evidence="1" id="KW-0158">Chromosome</keyword>
<keyword evidence="1" id="KW-0539">Nucleus</keyword>
<dbReference type="Proteomes" id="UP000789572">
    <property type="component" value="Unassembled WGS sequence"/>
</dbReference>
<sequence>MIDLDNKNPVLKKSINKLDNDITAHQERLQLLQDELERLMWKTQFNLETVTLLATLSTAGSYILGRFKWQLHASTCPQSTKDVRAVTLDPGHSQHFLANYLWELMD</sequence>
<dbReference type="OrthoDB" id="3344830at2759"/>
<organism evidence="3 4">
    <name type="scientific">Paraglomus occultum</name>
    <dbReference type="NCBI Taxonomy" id="144539"/>
    <lineage>
        <taxon>Eukaryota</taxon>
        <taxon>Fungi</taxon>
        <taxon>Fungi incertae sedis</taxon>
        <taxon>Mucoromycota</taxon>
        <taxon>Glomeromycotina</taxon>
        <taxon>Glomeromycetes</taxon>
        <taxon>Paraglomerales</taxon>
        <taxon>Paraglomeraceae</taxon>
        <taxon>Paraglomus</taxon>
    </lineage>
</organism>
<dbReference type="InterPro" id="IPR013252">
    <property type="entry name" value="Ndc80_Spc24"/>
</dbReference>
<dbReference type="GO" id="GO:0005634">
    <property type="term" value="C:nucleus"/>
    <property type="evidence" value="ECO:0007669"/>
    <property type="project" value="UniProtKB-SubCell"/>
</dbReference>
<keyword evidence="1" id="KW-0132">Cell division</keyword>
<keyword evidence="1" id="KW-0137">Centromere</keyword>
<dbReference type="AlphaFoldDB" id="A0A9N9AHQ4"/>
<keyword evidence="1" id="KW-0131">Cell cycle</keyword>
<keyword evidence="1" id="KW-0498">Mitosis</keyword>
<comment type="similarity">
    <text evidence="1">Belongs to the SPC24 family.</text>
</comment>